<gene>
    <name evidence="2" type="ORF">ZEAMMB73_Zm00001d009141</name>
</gene>
<accession>A0A1D6FHV7</accession>
<proteinExistence type="predicted"/>
<dbReference type="AlphaFoldDB" id="A0A1D6FHV7"/>
<name>A0A1D6FHV7_MAIZE</name>
<feature type="compositionally biased region" description="Polar residues" evidence="1">
    <location>
        <begin position="164"/>
        <end position="173"/>
    </location>
</feature>
<dbReference type="InParanoid" id="A0A1D6FHV7"/>
<feature type="region of interest" description="Disordered" evidence="1">
    <location>
        <begin position="1"/>
        <end position="106"/>
    </location>
</feature>
<reference evidence="2" key="1">
    <citation type="submission" date="2015-12" db="EMBL/GenBank/DDBJ databases">
        <title>Update maize B73 reference genome by single molecule sequencing technologies.</title>
        <authorList>
            <consortium name="Maize Genome Sequencing Project"/>
            <person name="Ware D."/>
        </authorList>
    </citation>
    <scope>NUCLEOTIDE SEQUENCE</scope>
    <source>
        <tissue evidence="2">Seedling</tissue>
    </source>
</reference>
<evidence type="ECO:0000313" key="2">
    <source>
        <dbReference type="EMBL" id="AQK91388.1"/>
    </source>
</evidence>
<organism evidence="2">
    <name type="scientific">Zea mays</name>
    <name type="common">Maize</name>
    <dbReference type="NCBI Taxonomy" id="4577"/>
    <lineage>
        <taxon>Eukaryota</taxon>
        <taxon>Viridiplantae</taxon>
        <taxon>Streptophyta</taxon>
        <taxon>Embryophyta</taxon>
        <taxon>Tracheophyta</taxon>
        <taxon>Spermatophyta</taxon>
        <taxon>Magnoliopsida</taxon>
        <taxon>Liliopsida</taxon>
        <taxon>Poales</taxon>
        <taxon>Poaceae</taxon>
        <taxon>PACMAD clade</taxon>
        <taxon>Panicoideae</taxon>
        <taxon>Andropogonodae</taxon>
        <taxon>Andropogoneae</taxon>
        <taxon>Tripsacinae</taxon>
        <taxon>Zea</taxon>
    </lineage>
</organism>
<evidence type="ECO:0000256" key="1">
    <source>
        <dbReference type="SAM" id="MobiDB-lite"/>
    </source>
</evidence>
<feature type="region of interest" description="Disordered" evidence="1">
    <location>
        <begin position="143"/>
        <end position="173"/>
    </location>
</feature>
<feature type="compositionally biased region" description="Basic and acidic residues" evidence="1">
    <location>
        <begin position="36"/>
        <end position="48"/>
    </location>
</feature>
<feature type="compositionally biased region" description="Low complexity" evidence="1">
    <location>
        <begin position="1"/>
        <end position="35"/>
    </location>
</feature>
<feature type="compositionally biased region" description="Basic and acidic residues" evidence="1">
    <location>
        <begin position="57"/>
        <end position="71"/>
    </location>
</feature>
<protein>
    <submittedName>
        <fullName evidence="2">Uncharacterized protein</fullName>
    </submittedName>
</protein>
<sequence length="173" mass="17838">MAARSARDAATAAGEGRARAWGAGARLAPPAAAIGEGEKGRHGRENKGGRGATAGEGEGRVREALHGRENEETLGTTMEVSHRGRRPSLEPRGNPSIARDSGIQSMNRTRCDKALDETNAAVPSDSADDARIGSNCSAELSLELEPPRTSASNTELGIGFGENVSCSGTGSTR</sequence>
<dbReference type="EMBL" id="CM000784">
    <property type="protein sequence ID" value="AQK91388.1"/>
    <property type="molecule type" value="Genomic_DNA"/>
</dbReference>